<organism evidence="18 19">
    <name type="scientific">Muntiacus reevesi</name>
    <name type="common">Reeves' muntjac</name>
    <name type="synonym">Cervus reevesi</name>
    <dbReference type="NCBI Taxonomy" id="9886"/>
    <lineage>
        <taxon>Eukaryota</taxon>
        <taxon>Metazoa</taxon>
        <taxon>Chordata</taxon>
        <taxon>Craniata</taxon>
        <taxon>Vertebrata</taxon>
        <taxon>Euteleostomi</taxon>
        <taxon>Mammalia</taxon>
        <taxon>Eutheria</taxon>
        <taxon>Laurasiatheria</taxon>
        <taxon>Artiodactyla</taxon>
        <taxon>Ruminantia</taxon>
        <taxon>Pecora</taxon>
        <taxon>Cervidae</taxon>
        <taxon>Muntiacinae</taxon>
        <taxon>Muntiacus</taxon>
    </lineage>
</organism>
<feature type="domain" description="G-protein coupled receptors family 2 profile 2" evidence="17">
    <location>
        <begin position="198"/>
        <end position="513"/>
    </location>
</feature>
<keyword evidence="6" id="KW-0879">Wnt signaling pathway</keyword>
<evidence type="ECO:0000256" key="1">
    <source>
        <dbReference type="ARBA" id="ARBA00004241"/>
    </source>
</evidence>
<keyword evidence="5" id="KW-1003">Cell membrane</keyword>
<feature type="transmembrane region" description="Helical" evidence="16">
    <location>
        <begin position="203"/>
        <end position="225"/>
    </location>
</feature>
<evidence type="ECO:0000256" key="15">
    <source>
        <dbReference type="ARBA" id="ARBA00023224"/>
    </source>
</evidence>
<dbReference type="GO" id="GO:0016324">
    <property type="term" value="C:apical plasma membrane"/>
    <property type="evidence" value="ECO:0007669"/>
    <property type="project" value="UniProtKB-SubCell"/>
</dbReference>
<evidence type="ECO:0000256" key="10">
    <source>
        <dbReference type="ARBA" id="ARBA00023040"/>
    </source>
</evidence>
<dbReference type="SMART" id="SM01330">
    <property type="entry name" value="Frizzled"/>
    <property type="match status" value="1"/>
</dbReference>
<dbReference type="FunFam" id="1.20.1070.10:FF:000036">
    <property type="entry name" value="frizzled-3 isoform X1"/>
    <property type="match status" value="1"/>
</dbReference>
<dbReference type="GO" id="GO:0004930">
    <property type="term" value="F:G protein-coupled receptor activity"/>
    <property type="evidence" value="ECO:0007669"/>
    <property type="project" value="UniProtKB-KW"/>
</dbReference>
<dbReference type="InterPro" id="IPR000539">
    <property type="entry name" value="Frizzled/Smoothened_7TM"/>
</dbReference>
<evidence type="ECO:0000256" key="4">
    <source>
        <dbReference type="ARBA" id="ARBA00022473"/>
    </source>
</evidence>
<evidence type="ECO:0000256" key="14">
    <source>
        <dbReference type="ARBA" id="ARBA00023180"/>
    </source>
</evidence>
<evidence type="ECO:0000256" key="11">
    <source>
        <dbReference type="ARBA" id="ARBA00023136"/>
    </source>
</evidence>
<evidence type="ECO:0000259" key="17">
    <source>
        <dbReference type="PROSITE" id="PS50261"/>
    </source>
</evidence>
<protein>
    <recommendedName>
        <fullName evidence="17">G-protein coupled receptors family 2 profile 2 domain-containing protein</fullName>
    </recommendedName>
</protein>
<dbReference type="Proteomes" id="UP000326062">
    <property type="component" value="Chromosome 19"/>
</dbReference>
<dbReference type="Gene3D" id="1.20.1070.10">
    <property type="entry name" value="Rhodopsin 7-helix transmembrane proteins"/>
    <property type="match status" value="1"/>
</dbReference>
<keyword evidence="11 16" id="KW-0472">Membrane</keyword>
<dbReference type="PANTHER" id="PTHR11309">
    <property type="entry name" value="FRIZZLED"/>
    <property type="match status" value="1"/>
</dbReference>
<comment type="caution">
    <text evidence="18">The sequence shown here is derived from an EMBL/GenBank/DDBJ whole genome shotgun (WGS) entry which is preliminary data.</text>
</comment>
<dbReference type="PRINTS" id="PR00489">
    <property type="entry name" value="FRIZZLED"/>
</dbReference>
<dbReference type="InterPro" id="IPR015526">
    <property type="entry name" value="Frizzled/SFRP"/>
</dbReference>
<name>A0A5N3X3R0_MUNRE</name>
<dbReference type="GO" id="GO:0009986">
    <property type="term" value="C:cell surface"/>
    <property type="evidence" value="ECO:0007669"/>
    <property type="project" value="UniProtKB-SubCell"/>
</dbReference>
<evidence type="ECO:0000256" key="9">
    <source>
        <dbReference type="ARBA" id="ARBA00022989"/>
    </source>
</evidence>
<comment type="subcellular location">
    <subcellularLocation>
        <location evidence="2">Apical cell membrane</location>
        <topology evidence="2">Multi-pass membrane protein</topology>
    </subcellularLocation>
    <subcellularLocation>
        <location evidence="1">Cell surface</location>
    </subcellularLocation>
</comment>
<reference evidence="18 19" key="1">
    <citation type="submission" date="2019-06" db="EMBL/GenBank/DDBJ databases">
        <title>Discovery of a novel chromosome fission-fusion reversal in muntjac.</title>
        <authorList>
            <person name="Mudd A.B."/>
            <person name="Bredeson J.V."/>
            <person name="Baum R."/>
            <person name="Hockemeyer D."/>
            <person name="Rokhsar D.S."/>
        </authorList>
    </citation>
    <scope>NUCLEOTIDE SEQUENCE [LARGE SCALE GENOMIC DNA]</scope>
    <source>
        <strain evidence="18">UCam_UCB_Mr</strain>
        <tissue evidence="18">Fibroblast cell line</tissue>
    </source>
</reference>
<dbReference type="GO" id="GO:0042813">
    <property type="term" value="F:Wnt receptor activity"/>
    <property type="evidence" value="ECO:0007669"/>
    <property type="project" value="TreeGrafter"/>
</dbReference>
<dbReference type="Pfam" id="PF01534">
    <property type="entry name" value="Frizzled"/>
    <property type="match status" value="1"/>
</dbReference>
<feature type="transmembrane region" description="Helical" evidence="16">
    <location>
        <begin position="327"/>
        <end position="349"/>
    </location>
</feature>
<dbReference type="AlphaFoldDB" id="A0A5N3X3R0"/>
<dbReference type="PANTHER" id="PTHR11309:SF22">
    <property type="entry name" value="FRIZZLED-3"/>
    <property type="match status" value="1"/>
</dbReference>
<gene>
    <name evidence="18" type="ORF">FD755_019835</name>
</gene>
<keyword evidence="4" id="KW-0217">Developmental protein</keyword>
<comment type="similarity">
    <text evidence="3">Belongs to the G-protein coupled receptor Fz/Smo family.</text>
</comment>
<proteinExistence type="inferred from homology"/>
<evidence type="ECO:0000256" key="12">
    <source>
        <dbReference type="ARBA" id="ARBA00023157"/>
    </source>
</evidence>
<keyword evidence="13" id="KW-0675">Receptor</keyword>
<dbReference type="GO" id="GO:0017147">
    <property type="term" value="F:Wnt-protein binding"/>
    <property type="evidence" value="ECO:0007669"/>
    <property type="project" value="TreeGrafter"/>
</dbReference>
<dbReference type="EMBL" id="VCEB01000017">
    <property type="protein sequence ID" value="KAB0368801.1"/>
    <property type="molecule type" value="Genomic_DNA"/>
</dbReference>
<evidence type="ECO:0000256" key="7">
    <source>
        <dbReference type="ARBA" id="ARBA00022692"/>
    </source>
</evidence>
<evidence type="ECO:0000256" key="2">
    <source>
        <dbReference type="ARBA" id="ARBA00004424"/>
    </source>
</evidence>
<feature type="transmembrane region" description="Helical" evidence="16">
    <location>
        <begin position="477"/>
        <end position="496"/>
    </location>
</feature>
<evidence type="ECO:0000256" key="6">
    <source>
        <dbReference type="ARBA" id="ARBA00022687"/>
    </source>
</evidence>
<feature type="transmembrane region" description="Helical" evidence="16">
    <location>
        <begin position="290"/>
        <end position="315"/>
    </location>
</feature>
<feature type="transmembrane region" description="Helical" evidence="16">
    <location>
        <begin position="369"/>
        <end position="396"/>
    </location>
</feature>
<dbReference type="GO" id="GO:0035567">
    <property type="term" value="P:non-canonical Wnt signaling pathway"/>
    <property type="evidence" value="ECO:0007669"/>
    <property type="project" value="TreeGrafter"/>
</dbReference>
<dbReference type="PROSITE" id="PS50261">
    <property type="entry name" value="G_PROTEIN_RECEP_F2_4"/>
    <property type="match status" value="1"/>
</dbReference>
<dbReference type="GO" id="GO:0060070">
    <property type="term" value="P:canonical Wnt signaling pathway"/>
    <property type="evidence" value="ECO:0007669"/>
    <property type="project" value="TreeGrafter"/>
</dbReference>
<keyword evidence="12" id="KW-1015">Disulfide bond</keyword>
<keyword evidence="19" id="KW-1185">Reference proteome</keyword>
<keyword evidence="8" id="KW-0732">Signal</keyword>
<keyword evidence="9 16" id="KW-1133">Transmembrane helix</keyword>
<feature type="transmembrane region" description="Helical" evidence="16">
    <location>
        <begin position="542"/>
        <end position="573"/>
    </location>
</feature>
<keyword evidence="7 16" id="KW-0812">Transmembrane</keyword>
<evidence type="ECO:0000313" key="19">
    <source>
        <dbReference type="Proteomes" id="UP000326062"/>
    </source>
</evidence>
<keyword evidence="14" id="KW-0325">Glycoprotein</keyword>
<feature type="transmembrane region" description="Helical" evidence="16">
    <location>
        <begin position="416"/>
        <end position="441"/>
    </location>
</feature>
<keyword evidence="10" id="KW-0297">G-protein coupled receptor</keyword>
<evidence type="ECO:0000256" key="3">
    <source>
        <dbReference type="ARBA" id="ARBA00008077"/>
    </source>
</evidence>
<evidence type="ECO:0000256" key="5">
    <source>
        <dbReference type="ARBA" id="ARBA00022475"/>
    </source>
</evidence>
<evidence type="ECO:0000256" key="8">
    <source>
        <dbReference type="ARBA" id="ARBA00022729"/>
    </source>
</evidence>
<evidence type="ECO:0000256" key="13">
    <source>
        <dbReference type="ARBA" id="ARBA00023170"/>
    </source>
</evidence>
<keyword evidence="15" id="KW-0807">Transducer</keyword>
<feature type="transmembrane region" description="Helical" evidence="16">
    <location>
        <begin position="237"/>
        <end position="257"/>
    </location>
</feature>
<evidence type="ECO:0000313" key="18">
    <source>
        <dbReference type="EMBL" id="KAB0368801.1"/>
    </source>
</evidence>
<evidence type="ECO:0000256" key="16">
    <source>
        <dbReference type="SAM" id="Phobius"/>
    </source>
</evidence>
<dbReference type="InterPro" id="IPR017981">
    <property type="entry name" value="GPCR_2-like_7TM"/>
</dbReference>
<feature type="transmembrane region" description="Helical" evidence="16">
    <location>
        <begin position="503"/>
        <end position="522"/>
    </location>
</feature>
<sequence length="576" mass="65434">MQDFLCLWQLCPRSIEQEGGAATWLAGTLAVPSVQGHGLPLLQELCPYQSFFEPPVAGDQKASLAILSLPANTPVFPRSSFVPLSFVWSYIFFSTGQVLLSAVSWCSACTSVSEGVFLMYPWREMYSMFPDCDEPYPRLVDLNLAGDPTEGASVAVQRDYGFWCPRELKIDPDLGYSFLHVRDCSPPCPNMYFRREELSFARYFIGLISIICLSATLFTFLTFLIDVTRFRYPERPIIFYAVCYMMVSLIFFIGFLLEDRVACNASSPAQYKASTVTQGSHNKACTMLFMVLYFFTMAGSVWWVILTITWFLAAVPKWGSEAIEKKALLFHASAWGIPGTLTIILLAMNKIEGDNISGVCFVGLYDVDALRYFVLAPLCLYVVVGVSLLLAGIISLNRVRIEIPLEKENQDKLVKFMIRIGVFSILYLVPLLVVIGCYFYEQAYRSIWETTWIQERCREYHIPCPYQVRETFDLLTLLKYLGVIDNFCLLLWHFNIQASSTQVVILIYTCSIGLKFPILPHLGVLRLLGFCQVHISHSSSYVLFKIFVSILMRDISCDINSFSFLAVYFSFLVSRM</sequence>
<accession>A0A5N3X3R0</accession>